<feature type="transmembrane region" description="Helical" evidence="9">
    <location>
        <begin position="221"/>
        <end position="242"/>
    </location>
</feature>
<keyword evidence="6 9" id="KW-0333">Golgi apparatus</keyword>
<dbReference type="PANTHER" id="PTHR11132">
    <property type="entry name" value="SOLUTE CARRIER FAMILY 35"/>
    <property type="match status" value="1"/>
</dbReference>
<reference evidence="11" key="1">
    <citation type="submission" date="2016-05" db="EMBL/GenBank/DDBJ databases">
        <title>Comparative genomics of biotechnologically important yeasts.</title>
        <authorList>
            <consortium name="DOE Joint Genome Institute"/>
            <person name="Riley R."/>
            <person name="Haridas S."/>
            <person name="Wolfe K.H."/>
            <person name="Lopes M.R."/>
            <person name="Hittinger C.T."/>
            <person name="Goker M."/>
            <person name="Salamov A."/>
            <person name="Wisecaver J."/>
            <person name="Long T.M."/>
            <person name="Aerts A.L."/>
            <person name="Barry K."/>
            <person name="Choi C."/>
            <person name="Clum A."/>
            <person name="Coughlan A.Y."/>
            <person name="Deshpande S."/>
            <person name="Douglass A.P."/>
            <person name="Hanson S.J."/>
            <person name="Klenk H.-P."/>
            <person name="Labutti K."/>
            <person name="Lapidus A."/>
            <person name="Lindquist E."/>
            <person name="Lipzen A."/>
            <person name="Meier-Kolthoff J.P."/>
            <person name="Ohm R.A."/>
            <person name="Otillar R.P."/>
            <person name="Pangilinan J."/>
            <person name="Peng Y."/>
            <person name="Rokas A."/>
            <person name="Rosa C.A."/>
            <person name="Scheuner C."/>
            <person name="Sibirny A.A."/>
            <person name="Slot J.C."/>
            <person name="Stielow J.B."/>
            <person name="Sun H."/>
            <person name="Kurtzman C.P."/>
            <person name="Blackwell M."/>
            <person name="Grigoriev I.V."/>
            <person name="Jeffries T.W."/>
        </authorList>
    </citation>
    <scope>NUCLEOTIDE SEQUENCE [LARGE SCALE GENOMIC DNA]</scope>
    <source>
        <strain evidence="11">NRRL Y-2460</strain>
    </source>
</reference>
<comment type="subcellular location">
    <subcellularLocation>
        <location evidence="1 9">Cytoplasmic vesicle membrane</location>
        <topology evidence="1 9">Multi-pass membrane protein</topology>
    </subcellularLocation>
    <subcellularLocation>
        <location evidence="9">Golgi apparatus membrane</location>
        <topology evidence="9">Multi-pass membrane protein</topology>
    </subcellularLocation>
    <subcellularLocation>
        <location evidence="9">Endoplasmic reticulum membrane</location>
        <topology evidence="9">Multi-pass membrane protein</topology>
    </subcellularLocation>
</comment>
<protein>
    <recommendedName>
        <fullName evidence="9">GDP-mannose transporter</fullName>
        <shortName evidence="9">GMT</shortName>
    </recommendedName>
</protein>
<comment type="function">
    <text evidence="9">Involved in the import of GDP-mannose from the cytoplasm into the Golgi lumen.</text>
</comment>
<evidence type="ECO:0000256" key="7">
    <source>
        <dbReference type="ARBA" id="ARBA00023136"/>
    </source>
</evidence>
<accession>A0A1E4TTV2</accession>
<dbReference type="GO" id="GO:0055085">
    <property type="term" value="P:transmembrane transport"/>
    <property type="evidence" value="ECO:0007669"/>
    <property type="project" value="InterPro"/>
</dbReference>
<proteinExistence type="inferred from homology"/>
<feature type="transmembrane region" description="Helical" evidence="9">
    <location>
        <begin position="56"/>
        <end position="75"/>
    </location>
</feature>
<keyword evidence="3 9" id="KW-0762">Sugar transport</keyword>
<dbReference type="AlphaFoldDB" id="A0A1E4TTV2"/>
<evidence type="ECO:0000256" key="5">
    <source>
        <dbReference type="ARBA" id="ARBA00022989"/>
    </source>
</evidence>
<feature type="transmembrane region" description="Helical" evidence="9">
    <location>
        <begin position="87"/>
        <end position="111"/>
    </location>
</feature>
<dbReference type="STRING" id="669874.A0A1E4TTV2"/>
<evidence type="ECO:0000256" key="6">
    <source>
        <dbReference type="ARBA" id="ARBA00023034"/>
    </source>
</evidence>
<comment type="subunit">
    <text evidence="9">Homooligomer.</text>
</comment>
<name>A0A1E4TTV2_PACTA</name>
<feature type="transmembrane region" description="Helical" evidence="9">
    <location>
        <begin position="254"/>
        <end position="271"/>
    </location>
</feature>
<dbReference type="GO" id="GO:0005789">
    <property type="term" value="C:endoplasmic reticulum membrane"/>
    <property type="evidence" value="ECO:0007669"/>
    <property type="project" value="UniProtKB-SubCell"/>
</dbReference>
<dbReference type="InterPro" id="IPR050186">
    <property type="entry name" value="TPT_transporter"/>
</dbReference>
<dbReference type="InterPro" id="IPR013657">
    <property type="entry name" value="SCL35B1-4/HUT1"/>
</dbReference>
<organism evidence="10 11">
    <name type="scientific">Pachysolen tannophilus NRRL Y-2460</name>
    <dbReference type="NCBI Taxonomy" id="669874"/>
    <lineage>
        <taxon>Eukaryota</taxon>
        <taxon>Fungi</taxon>
        <taxon>Dikarya</taxon>
        <taxon>Ascomycota</taxon>
        <taxon>Saccharomycotina</taxon>
        <taxon>Pichiomycetes</taxon>
        <taxon>Pachysolenaceae</taxon>
        <taxon>Pachysolen</taxon>
    </lineage>
</organism>
<gene>
    <name evidence="10" type="ORF">PACTADRAFT_49913</name>
</gene>
<keyword evidence="11" id="KW-1185">Reference proteome</keyword>
<feature type="transmembrane region" description="Helical" evidence="9">
    <location>
        <begin position="405"/>
        <end position="428"/>
    </location>
</feature>
<dbReference type="OrthoDB" id="18894at2759"/>
<sequence length="485" mass="54325">MVHRKISQVVDGGGGGGGNNNNNNNNGKSIGGLTAVKSSFINSNLKSNLNSSNSNTITIIISIIFWYIFSISISLYNKWMFNPNLQFSFPIIITSFHQLILFLLSGACLLASPTFRLNKKQLIKIGEGQQQGNSSCCNYPIVDNIDENMNDINLGGINGVGNNTKELESIVEDEILDLNQVPLIPTTRSYLIGFKTYMLQIFPCSLSSAADIGFGNFSFKFITLSLYTMVKSSSIVFVLLWGIVFKLEKMSGRLLSIVFIMTIGVIMMVWGQQKNDTSITNNLTNDDEQKSEIDLQNRIIAAKIFFGCLLVLFSSCMSGLRWALTQILLKKNIYTKNPILTIFYLSPSMFLTLLIVGTFIEGFQNFLNSKIWLEKGILTTIILIIIPGILAFLMTLSEFTLLQHANLLTLSISGIFKELLTITISSFIFGDRLNLINCIGLLVTLLDIFWYNYHRYEESLSSGEKKEFQYDRLDDAGDNIELRNV</sequence>
<feature type="transmembrane region" description="Helical" evidence="9">
    <location>
        <begin position="434"/>
        <end position="453"/>
    </location>
</feature>
<evidence type="ECO:0000256" key="4">
    <source>
        <dbReference type="ARBA" id="ARBA00022692"/>
    </source>
</evidence>
<comment type="similarity">
    <text evidence="9">Belongs to the TPT transporter family. SLC35D subfamily.</text>
</comment>
<evidence type="ECO:0000256" key="3">
    <source>
        <dbReference type="ARBA" id="ARBA00022597"/>
    </source>
</evidence>
<evidence type="ECO:0000256" key="9">
    <source>
        <dbReference type="RuleBase" id="RU367097"/>
    </source>
</evidence>
<evidence type="ECO:0000256" key="1">
    <source>
        <dbReference type="ARBA" id="ARBA00004439"/>
    </source>
</evidence>
<keyword evidence="4 9" id="KW-0812">Transmembrane</keyword>
<dbReference type="GO" id="GO:0030659">
    <property type="term" value="C:cytoplasmic vesicle membrane"/>
    <property type="evidence" value="ECO:0007669"/>
    <property type="project" value="UniProtKB-SubCell"/>
</dbReference>
<keyword evidence="7 9" id="KW-0472">Membrane</keyword>
<dbReference type="Proteomes" id="UP000094236">
    <property type="component" value="Unassembled WGS sequence"/>
</dbReference>
<dbReference type="EMBL" id="KV454014">
    <property type="protein sequence ID" value="ODV95167.1"/>
    <property type="molecule type" value="Genomic_DNA"/>
</dbReference>
<feature type="transmembrane region" description="Helical" evidence="9">
    <location>
        <begin position="341"/>
        <end position="360"/>
    </location>
</feature>
<keyword evidence="9" id="KW-0256">Endoplasmic reticulum</keyword>
<evidence type="ECO:0000313" key="11">
    <source>
        <dbReference type="Proteomes" id="UP000094236"/>
    </source>
</evidence>
<evidence type="ECO:0000256" key="8">
    <source>
        <dbReference type="ARBA" id="ARBA00023329"/>
    </source>
</evidence>
<dbReference type="GO" id="GO:0000139">
    <property type="term" value="C:Golgi membrane"/>
    <property type="evidence" value="ECO:0007669"/>
    <property type="project" value="UniProtKB-SubCell"/>
</dbReference>
<evidence type="ECO:0000256" key="2">
    <source>
        <dbReference type="ARBA" id="ARBA00022448"/>
    </source>
</evidence>
<feature type="transmembrane region" description="Helical" evidence="9">
    <location>
        <begin position="299"/>
        <end position="320"/>
    </location>
</feature>
<keyword evidence="5 9" id="KW-1133">Transmembrane helix</keyword>
<feature type="transmembrane region" description="Helical" evidence="9">
    <location>
        <begin position="372"/>
        <end position="393"/>
    </location>
</feature>
<evidence type="ECO:0000313" key="10">
    <source>
        <dbReference type="EMBL" id="ODV95167.1"/>
    </source>
</evidence>
<keyword evidence="8 9" id="KW-0968">Cytoplasmic vesicle</keyword>
<dbReference type="Pfam" id="PF08449">
    <property type="entry name" value="UAA"/>
    <property type="match status" value="1"/>
</dbReference>
<keyword evidence="2 9" id="KW-0813">Transport</keyword>